<dbReference type="AlphaFoldDB" id="A0AA38I1Q7"/>
<reference evidence="2" key="1">
    <citation type="journal article" date="2023" name="G3 (Bethesda)">
        <title>Whole genome assemblies of Zophobas morio and Tenebrio molitor.</title>
        <authorList>
            <person name="Kaur S."/>
            <person name="Stinson S.A."/>
            <person name="diCenzo G.C."/>
        </authorList>
    </citation>
    <scope>NUCLEOTIDE SEQUENCE</scope>
    <source>
        <strain evidence="2">QUZm001</strain>
    </source>
</reference>
<accession>A0AA38I1Q7</accession>
<feature type="compositionally biased region" description="Polar residues" evidence="1">
    <location>
        <begin position="8"/>
        <end position="18"/>
    </location>
</feature>
<feature type="region of interest" description="Disordered" evidence="1">
    <location>
        <begin position="1"/>
        <end position="21"/>
    </location>
</feature>
<organism evidence="2 3">
    <name type="scientific">Zophobas morio</name>
    <dbReference type="NCBI Taxonomy" id="2755281"/>
    <lineage>
        <taxon>Eukaryota</taxon>
        <taxon>Metazoa</taxon>
        <taxon>Ecdysozoa</taxon>
        <taxon>Arthropoda</taxon>
        <taxon>Hexapoda</taxon>
        <taxon>Insecta</taxon>
        <taxon>Pterygota</taxon>
        <taxon>Neoptera</taxon>
        <taxon>Endopterygota</taxon>
        <taxon>Coleoptera</taxon>
        <taxon>Polyphaga</taxon>
        <taxon>Cucujiformia</taxon>
        <taxon>Tenebrionidae</taxon>
        <taxon>Zophobas</taxon>
    </lineage>
</organism>
<protein>
    <submittedName>
        <fullName evidence="2">Uncharacterized protein</fullName>
    </submittedName>
</protein>
<name>A0AA38I1Q7_9CUCU</name>
<evidence type="ECO:0000313" key="3">
    <source>
        <dbReference type="Proteomes" id="UP001168821"/>
    </source>
</evidence>
<keyword evidence="3" id="KW-1185">Reference proteome</keyword>
<proteinExistence type="predicted"/>
<gene>
    <name evidence="2" type="ORF">Zmor_024195</name>
</gene>
<comment type="caution">
    <text evidence="2">The sequence shown here is derived from an EMBL/GenBank/DDBJ whole genome shotgun (WGS) entry which is preliminary data.</text>
</comment>
<evidence type="ECO:0000313" key="2">
    <source>
        <dbReference type="EMBL" id="KAJ3646616.1"/>
    </source>
</evidence>
<sequence>MELRSRSRSMTPFQTQSFIEAESFEGGNHVSVTRSTRRTTVRTTTNAAEDSAEYLYESTTKPVKSKSTTKSKRAVYRTSDYSSEDGEVETNSHISENEKNQIIEDALAAANGSAEVSALNLYRKAGRYWEYVFFLTFT</sequence>
<feature type="compositionally biased region" description="Basic residues" evidence="1">
    <location>
        <begin position="63"/>
        <end position="75"/>
    </location>
</feature>
<dbReference type="Proteomes" id="UP001168821">
    <property type="component" value="Unassembled WGS sequence"/>
</dbReference>
<feature type="region of interest" description="Disordered" evidence="1">
    <location>
        <begin position="59"/>
        <end position="98"/>
    </location>
</feature>
<dbReference type="EMBL" id="JALNTZ010000007">
    <property type="protein sequence ID" value="KAJ3646616.1"/>
    <property type="molecule type" value="Genomic_DNA"/>
</dbReference>
<feature type="region of interest" description="Disordered" evidence="1">
    <location>
        <begin position="27"/>
        <end position="46"/>
    </location>
</feature>
<evidence type="ECO:0000256" key="1">
    <source>
        <dbReference type="SAM" id="MobiDB-lite"/>
    </source>
</evidence>